<proteinExistence type="inferred from homology"/>
<dbReference type="Gene3D" id="3.90.45.10">
    <property type="entry name" value="Peptide deformylase"/>
    <property type="match status" value="1"/>
</dbReference>
<comment type="similarity">
    <text evidence="1">Belongs to the polypeptide deformylase family.</text>
</comment>
<dbReference type="PIRSF" id="PIRSF004749">
    <property type="entry name" value="Pep_def"/>
    <property type="match status" value="1"/>
</dbReference>
<gene>
    <name evidence="2" type="ORF">METZ01_LOCUS147239</name>
</gene>
<evidence type="ECO:0008006" key="3">
    <source>
        <dbReference type="Google" id="ProtNLM"/>
    </source>
</evidence>
<dbReference type="NCBIfam" id="NF001159">
    <property type="entry name" value="PRK00150.1-3"/>
    <property type="match status" value="1"/>
</dbReference>
<dbReference type="AlphaFoldDB" id="A0A381ZYK2"/>
<dbReference type="PANTHER" id="PTHR10458:SF22">
    <property type="entry name" value="PEPTIDE DEFORMYLASE"/>
    <property type="match status" value="1"/>
</dbReference>
<dbReference type="GO" id="GO:0042586">
    <property type="term" value="F:peptide deformylase activity"/>
    <property type="evidence" value="ECO:0007669"/>
    <property type="project" value="InterPro"/>
</dbReference>
<reference evidence="2" key="1">
    <citation type="submission" date="2018-05" db="EMBL/GenBank/DDBJ databases">
        <authorList>
            <person name="Lanie J.A."/>
            <person name="Ng W.-L."/>
            <person name="Kazmierczak K.M."/>
            <person name="Andrzejewski T.M."/>
            <person name="Davidsen T.M."/>
            <person name="Wayne K.J."/>
            <person name="Tettelin H."/>
            <person name="Glass J.I."/>
            <person name="Rusch D."/>
            <person name="Podicherti R."/>
            <person name="Tsui H.-C.T."/>
            <person name="Winkler M.E."/>
        </authorList>
    </citation>
    <scope>NUCLEOTIDE SEQUENCE</scope>
</reference>
<protein>
    <recommendedName>
        <fullName evidence="3">Peptide deformylase</fullName>
    </recommendedName>
</protein>
<dbReference type="Pfam" id="PF01327">
    <property type="entry name" value="Pep_deformylase"/>
    <property type="match status" value="1"/>
</dbReference>
<accession>A0A381ZYK2</accession>
<dbReference type="SUPFAM" id="SSF56420">
    <property type="entry name" value="Peptide deformylase"/>
    <property type="match status" value="1"/>
</dbReference>
<evidence type="ECO:0000256" key="1">
    <source>
        <dbReference type="ARBA" id="ARBA00010759"/>
    </source>
</evidence>
<dbReference type="InterPro" id="IPR036821">
    <property type="entry name" value="Peptide_deformylase_sf"/>
</dbReference>
<dbReference type="NCBIfam" id="TIGR00079">
    <property type="entry name" value="pept_deformyl"/>
    <property type="match status" value="1"/>
</dbReference>
<sequence>MVTDFSKLSGFIDDMFDTMYEEEGIGLAANQVGFDLDLFVIDISHTDENEFPRIFVNGEIISSDGESIYSEGCLSIPLIALEVKRPEKIGFKYQDIKEEWHEEEFDGLLARAIQHEIDHLNGILIIDLVSEMQRARVNQEIKTIKKHSEAKLKRQSITKGFVL</sequence>
<dbReference type="InterPro" id="IPR023635">
    <property type="entry name" value="Peptide_deformylase"/>
</dbReference>
<dbReference type="CDD" id="cd00487">
    <property type="entry name" value="Pep_deformylase"/>
    <property type="match status" value="1"/>
</dbReference>
<dbReference type="EMBL" id="UINC01023199">
    <property type="protein sequence ID" value="SVA94385.1"/>
    <property type="molecule type" value="Genomic_DNA"/>
</dbReference>
<dbReference type="HAMAP" id="MF_00163">
    <property type="entry name" value="Pep_deformylase"/>
    <property type="match status" value="1"/>
</dbReference>
<dbReference type="PRINTS" id="PR01576">
    <property type="entry name" value="PDEFORMYLASE"/>
</dbReference>
<dbReference type="PANTHER" id="PTHR10458">
    <property type="entry name" value="PEPTIDE DEFORMYLASE"/>
    <property type="match status" value="1"/>
</dbReference>
<organism evidence="2">
    <name type="scientific">marine metagenome</name>
    <dbReference type="NCBI Taxonomy" id="408172"/>
    <lineage>
        <taxon>unclassified sequences</taxon>
        <taxon>metagenomes</taxon>
        <taxon>ecological metagenomes</taxon>
    </lineage>
</organism>
<name>A0A381ZYK2_9ZZZZ</name>
<evidence type="ECO:0000313" key="2">
    <source>
        <dbReference type="EMBL" id="SVA94385.1"/>
    </source>
</evidence>